<evidence type="ECO:0000256" key="4">
    <source>
        <dbReference type="ARBA" id="ARBA00022840"/>
    </source>
</evidence>
<proteinExistence type="predicted"/>
<dbReference type="GO" id="GO:0016301">
    <property type="term" value="F:kinase activity"/>
    <property type="evidence" value="ECO:0007669"/>
    <property type="project" value="UniProtKB-KW"/>
</dbReference>
<keyword evidence="5" id="KW-1133">Transmembrane helix</keyword>
<dbReference type="Pfam" id="PF12555">
    <property type="entry name" value="SteA-like_C"/>
    <property type="match status" value="1"/>
</dbReference>
<dbReference type="OrthoDB" id="5169996at2"/>
<organism evidence="7 8">
    <name type="scientific">Mycolicibacterium rhodesiae</name>
    <name type="common">Mycobacterium rhodesiae</name>
    <dbReference type="NCBI Taxonomy" id="36814"/>
    <lineage>
        <taxon>Bacteria</taxon>
        <taxon>Bacillati</taxon>
        <taxon>Actinomycetota</taxon>
        <taxon>Actinomycetes</taxon>
        <taxon>Mycobacteriales</taxon>
        <taxon>Mycobacteriaceae</taxon>
        <taxon>Mycolicibacterium</taxon>
    </lineage>
</organism>
<feature type="domain" description="SteA-like C-terminal" evidence="6">
    <location>
        <begin position="335"/>
        <end position="385"/>
    </location>
</feature>
<evidence type="ECO:0000256" key="3">
    <source>
        <dbReference type="ARBA" id="ARBA00022777"/>
    </source>
</evidence>
<evidence type="ECO:0000313" key="8">
    <source>
        <dbReference type="Proteomes" id="UP000192534"/>
    </source>
</evidence>
<dbReference type="InterPro" id="IPR036759">
    <property type="entry name" value="TPK_catalytic_sf"/>
</dbReference>
<dbReference type="EMBL" id="MVIH01000027">
    <property type="protein sequence ID" value="ORB47488.1"/>
    <property type="molecule type" value="Genomic_DNA"/>
</dbReference>
<evidence type="ECO:0000259" key="6">
    <source>
        <dbReference type="Pfam" id="PF12555"/>
    </source>
</evidence>
<keyword evidence="2" id="KW-0547">Nucleotide-binding</keyword>
<keyword evidence="5" id="KW-0472">Membrane</keyword>
<evidence type="ECO:0000256" key="1">
    <source>
        <dbReference type="ARBA" id="ARBA00022679"/>
    </source>
</evidence>
<sequence length="394" mass="42259">MKMSALLSRNTGARPGVVGTARVDRDIDRLLRRVGPGDIVVLDILDLDRMTADALVDANIAGVVNASPSISGRYPNLGPEVLVANNITLIDSAGPEVFKKIKDGAKIRLHNGGVYSGDRRLALGVERSDEEIADLMQDAKTGLVAHLEAFAGNTIEFIRSESPLLIDGIGIPDIDVDVYRRHVLVVADGPGAEDDLKALKPFIKEYQPVLIGVESGADLLQKNGYRPQLIVGNPDQMSADVLKSGAQVVLPADADGHANGLERIQDLGIGAMTFPAAGSAADLALLLVDHHGASLIVTAGHSASIEEFFDRSRQQSNPSTFLTRLKVGEKLVDAKAVATLYRNHISGGAIAMLILAVLLAIIAALWVSRADTFVIDWIVTYWNRFSLWVQSWVT</sequence>
<evidence type="ECO:0000256" key="2">
    <source>
        <dbReference type="ARBA" id="ARBA00022741"/>
    </source>
</evidence>
<feature type="transmembrane region" description="Helical" evidence="5">
    <location>
        <begin position="345"/>
        <end position="367"/>
    </location>
</feature>
<comment type="caution">
    <text evidence="7">The sequence shown here is derived from an EMBL/GenBank/DDBJ whole genome shotgun (WGS) entry which is preliminary data.</text>
</comment>
<name>A0A1X0IIL5_MYCRH</name>
<dbReference type="InterPro" id="IPR022215">
    <property type="entry name" value="SteA-like_C"/>
</dbReference>
<dbReference type="GO" id="GO:0004788">
    <property type="term" value="F:thiamine diphosphokinase activity"/>
    <property type="evidence" value="ECO:0007669"/>
    <property type="project" value="InterPro"/>
</dbReference>
<dbReference type="SUPFAM" id="SSF63999">
    <property type="entry name" value="Thiamin pyrophosphokinase, catalytic domain"/>
    <property type="match status" value="1"/>
</dbReference>
<keyword evidence="3 7" id="KW-0418">Kinase</keyword>
<gene>
    <name evidence="7" type="ORF">BST42_27540</name>
</gene>
<keyword evidence="8" id="KW-1185">Reference proteome</keyword>
<dbReference type="NCBIfam" id="NF040608">
    <property type="entry name" value="division_SteA"/>
    <property type="match status" value="1"/>
</dbReference>
<dbReference type="Proteomes" id="UP000192534">
    <property type="component" value="Unassembled WGS sequence"/>
</dbReference>
<dbReference type="AlphaFoldDB" id="A0A1X0IIL5"/>
<dbReference type="GO" id="GO:0005524">
    <property type="term" value="F:ATP binding"/>
    <property type="evidence" value="ECO:0007669"/>
    <property type="project" value="UniProtKB-KW"/>
</dbReference>
<dbReference type="RefSeq" id="WP_083122884.1">
    <property type="nucleotide sequence ID" value="NZ_JACKUO010000013.1"/>
</dbReference>
<keyword evidence="1" id="KW-0808">Transferase</keyword>
<dbReference type="GO" id="GO:0009229">
    <property type="term" value="P:thiamine diphosphate biosynthetic process"/>
    <property type="evidence" value="ECO:0007669"/>
    <property type="project" value="InterPro"/>
</dbReference>
<accession>A0A1X0IIL5</accession>
<evidence type="ECO:0000256" key="5">
    <source>
        <dbReference type="SAM" id="Phobius"/>
    </source>
</evidence>
<keyword evidence="5" id="KW-0812">Transmembrane</keyword>
<dbReference type="InterPro" id="IPR047795">
    <property type="entry name" value="Put_SteA-like"/>
</dbReference>
<keyword evidence="4" id="KW-0067">ATP-binding</keyword>
<evidence type="ECO:0000313" key="7">
    <source>
        <dbReference type="EMBL" id="ORB47488.1"/>
    </source>
</evidence>
<reference evidence="7 8" key="1">
    <citation type="submission" date="2016-12" db="EMBL/GenBank/DDBJ databases">
        <title>The new phylogeny of genus Mycobacterium.</title>
        <authorList>
            <person name="Tortoli E."/>
            <person name="Trovato A."/>
            <person name="Cirillo D.M."/>
        </authorList>
    </citation>
    <scope>NUCLEOTIDE SEQUENCE [LARGE SCALE GENOMIC DNA]</scope>
    <source>
        <strain evidence="7 8">DSM 44223</strain>
    </source>
</reference>
<protein>
    <submittedName>
        <fullName evidence="7">Thiamine pyrophosphokinase</fullName>
    </submittedName>
</protein>